<comment type="caution">
    <text evidence="14">The sequence shown here is derived from an EMBL/GenBank/DDBJ whole genome shotgun (WGS) entry which is preliminary data.</text>
</comment>
<dbReference type="OrthoDB" id="9800163at2"/>
<dbReference type="Pfam" id="PF08546">
    <property type="entry name" value="ApbA_C"/>
    <property type="match status" value="1"/>
</dbReference>
<dbReference type="AlphaFoldDB" id="A0A265NF27"/>
<reference evidence="14 15" key="1">
    <citation type="submission" date="2017-08" db="EMBL/GenBank/DDBJ databases">
        <title>Virgibacillus indicus sp. nov. and Virgibacillus profoundi sp. nov, two moderately halophilic bacteria isolated from marine sediment by using the Microfluidic Streak Plate.</title>
        <authorList>
            <person name="Xu B."/>
            <person name="Hu B."/>
            <person name="Wang J."/>
            <person name="Zhu Y."/>
            <person name="Huang L."/>
            <person name="Du W."/>
            <person name="Huang Y."/>
        </authorList>
    </citation>
    <scope>NUCLEOTIDE SEQUENCE [LARGE SCALE GENOMIC DNA]</scope>
    <source>
        <strain evidence="14 15">IO3-P2-C2</strain>
    </source>
</reference>
<evidence type="ECO:0000256" key="6">
    <source>
        <dbReference type="ARBA" id="ARBA00022655"/>
    </source>
</evidence>
<comment type="similarity">
    <text evidence="3 11">Belongs to the ketopantoate reductase family.</text>
</comment>
<gene>
    <name evidence="14" type="ORF">CIL03_04530</name>
</gene>
<comment type="pathway">
    <text evidence="2 11">Cofactor biosynthesis; (R)-pantothenate biosynthesis; (R)-pantoate from 3-methyl-2-oxobutanoate: step 2/2.</text>
</comment>
<evidence type="ECO:0000256" key="5">
    <source>
        <dbReference type="ARBA" id="ARBA00019465"/>
    </source>
</evidence>
<dbReference type="InterPro" id="IPR013328">
    <property type="entry name" value="6PGD_dom2"/>
</dbReference>
<dbReference type="Gene3D" id="3.40.50.720">
    <property type="entry name" value="NAD(P)-binding Rossmann-like Domain"/>
    <property type="match status" value="1"/>
</dbReference>
<evidence type="ECO:0000256" key="3">
    <source>
        <dbReference type="ARBA" id="ARBA00007870"/>
    </source>
</evidence>
<evidence type="ECO:0000259" key="13">
    <source>
        <dbReference type="Pfam" id="PF08546"/>
    </source>
</evidence>
<dbReference type="EMBL" id="NPMS01000001">
    <property type="protein sequence ID" value="OZU90417.1"/>
    <property type="molecule type" value="Genomic_DNA"/>
</dbReference>
<dbReference type="Proteomes" id="UP000216498">
    <property type="component" value="Unassembled WGS sequence"/>
</dbReference>
<keyword evidence="7 11" id="KW-0521">NADP</keyword>
<evidence type="ECO:0000259" key="12">
    <source>
        <dbReference type="Pfam" id="PF02558"/>
    </source>
</evidence>
<evidence type="ECO:0000256" key="2">
    <source>
        <dbReference type="ARBA" id="ARBA00004994"/>
    </source>
</evidence>
<accession>A0A265NF27</accession>
<dbReference type="GO" id="GO:0050661">
    <property type="term" value="F:NADP binding"/>
    <property type="evidence" value="ECO:0007669"/>
    <property type="project" value="TreeGrafter"/>
</dbReference>
<dbReference type="GO" id="GO:0005737">
    <property type="term" value="C:cytoplasm"/>
    <property type="evidence" value="ECO:0007669"/>
    <property type="project" value="TreeGrafter"/>
</dbReference>
<protein>
    <recommendedName>
        <fullName evidence="5 11">2-dehydropantoate 2-reductase</fullName>
        <ecNumber evidence="4 11">1.1.1.169</ecNumber>
    </recommendedName>
    <alternativeName>
        <fullName evidence="9 11">Ketopantoate reductase</fullName>
    </alternativeName>
</protein>
<evidence type="ECO:0000256" key="4">
    <source>
        <dbReference type="ARBA" id="ARBA00013014"/>
    </source>
</evidence>
<feature type="domain" description="Ketopantoate reductase C-terminal" evidence="13">
    <location>
        <begin position="180"/>
        <end position="292"/>
    </location>
</feature>
<evidence type="ECO:0000256" key="8">
    <source>
        <dbReference type="ARBA" id="ARBA00023002"/>
    </source>
</evidence>
<dbReference type="InterPro" id="IPR013752">
    <property type="entry name" value="KPA_reductase"/>
</dbReference>
<dbReference type="InterPro" id="IPR036291">
    <property type="entry name" value="NAD(P)-bd_dom_sf"/>
</dbReference>
<feature type="domain" description="Ketopantoate reductase N-terminal" evidence="12">
    <location>
        <begin position="9"/>
        <end position="150"/>
    </location>
</feature>
<keyword evidence="8 11" id="KW-0560">Oxidoreductase</keyword>
<dbReference type="GO" id="GO:0008677">
    <property type="term" value="F:2-dehydropantoate 2-reductase activity"/>
    <property type="evidence" value="ECO:0007669"/>
    <property type="project" value="UniProtKB-EC"/>
</dbReference>
<evidence type="ECO:0000256" key="7">
    <source>
        <dbReference type="ARBA" id="ARBA00022857"/>
    </source>
</evidence>
<dbReference type="InterPro" id="IPR013332">
    <property type="entry name" value="KPR_N"/>
</dbReference>
<dbReference type="GO" id="GO:0015940">
    <property type="term" value="P:pantothenate biosynthetic process"/>
    <property type="evidence" value="ECO:0007669"/>
    <property type="project" value="UniProtKB-UniPathway"/>
</dbReference>
<name>A0A265NF27_9BACI</name>
<dbReference type="EC" id="1.1.1.169" evidence="4 11"/>
<evidence type="ECO:0000256" key="9">
    <source>
        <dbReference type="ARBA" id="ARBA00032024"/>
    </source>
</evidence>
<proteinExistence type="inferred from homology"/>
<evidence type="ECO:0000313" key="14">
    <source>
        <dbReference type="EMBL" id="OZU90417.1"/>
    </source>
</evidence>
<dbReference type="Pfam" id="PF02558">
    <property type="entry name" value="ApbA"/>
    <property type="match status" value="1"/>
</dbReference>
<comment type="function">
    <text evidence="1 11">Catalyzes the NADPH-dependent reduction of ketopantoate into pantoic acid.</text>
</comment>
<evidence type="ECO:0000256" key="11">
    <source>
        <dbReference type="RuleBase" id="RU362068"/>
    </source>
</evidence>
<keyword evidence="15" id="KW-1185">Reference proteome</keyword>
<keyword evidence="6 11" id="KW-0566">Pantothenate biosynthesis</keyword>
<organism evidence="14 15">
    <name type="scientific">Virgibacillus indicus</name>
    <dbReference type="NCBI Taxonomy" id="2024554"/>
    <lineage>
        <taxon>Bacteria</taxon>
        <taxon>Bacillati</taxon>
        <taxon>Bacillota</taxon>
        <taxon>Bacilli</taxon>
        <taxon>Bacillales</taxon>
        <taxon>Bacillaceae</taxon>
        <taxon>Virgibacillus</taxon>
    </lineage>
</organism>
<dbReference type="Gene3D" id="1.10.1040.10">
    <property type="entry name" value="N-(1-d-carboxylethyl)-l-norvaline Dehydrogenase, domain 2"/>
    <property type="match status" value="1"/>
</dbReference>
<comment type="catalytic activity">
    <reaction evidence="10 11">
        <text>(R)-pantoate + NADP(+) = 2-dehydropantoate + NADPH + H(+)</text>
        <dbReference type="Rhea" id="RHEA:16233"/>
        <dbReference type="ChEBI" id="CHEBI:11561"/>
        <dbReference type="ChEBI" id="CHEBI:15378"/>
        <dbReference type="ChEBI" id="CHEBI:15980"/>
        <dbReference type="ChEBI" id="CHEBI:57783"/>
        <dbReference type="ChEBI" id="CHEBI:58349"/>
        <dbReference type="EC" id="1.1.1.169"/>
    </reaction>
</comment>
<sequence>MKGGMEMDIGVIGGGSVGLLLSGYLSLQHTVTLYVRRSEQKSTINSGGIEFTHSTKSIPIKSLLIGEQKKEDCIIICVKQTDIASALRVLEQVNEDTSVIFLQNGMGHVKYLKGMKHPVYLGTIEHGALRMDDRTVRHSGKGNIKLSAYNQDMLSCSKLSKKLHQEYFPVIATEHWSKLLAEKLVINAVINPLTALFDCKNGELLNNTFILKLARELCRETSLVLGLNGEEQWERVKKVAENTAENRSSMCTDLKENRKTEIEAITGYLLDNSENKHIPYTAFVYDSIKALEVKKGIIE</sequence>
<dbReference type="NCBIfam" id="TIGR00745">
    <property type="entry name" value="apbA_panE"/>
    <property type="match status" value="1"/>
</dbReference>
<dbReference type="SUPFAM" id="SSF51735">
    <property type="entry name" value="NAD(P)-binding Rossmann-fold domains"/>
    <property type="match status" value="1"/>
</dbReference>
<dbReference type="SUPFAM" id="SSF48179">
    <property type="entry name" value="6-phosphogluconate dehydrogenase C-terminal domain-like"/>
    <property type="match status" value="1"/>
</dbReference>
<dbReference type="InterPro" id="IPR050838">
    <property type="entry name" value="Ketopantoate_reductase"/>
</dbReference>
<dbReference type="UniPathway" id="UPA00028">
    <property type="reaction ID" value="UER00004"/>
</dbReference>
<dbReference type="PANTHER" id="PTHR43765:SF2">
    <property type="entry name" value="2-DEHYDROPANTOATE 2-REDUCTASE"/>
    <property type="match status" value="1"/>
</dbReference>
<evidence type="ECO:0000256" key="10">
    <source>
        <dbReference type="ARBA" id="ARBA00048793"/>
    </source>
</evidence>
<evidence type="ECO:0000313" key="15">
    <source>
        <dbReference type="Proteomes" id="UP000216498"/>
    </source>
</evidence>
<dbReference type="PANTHER" id="PTHR43765">
    <property type="entry name" value="2-DEHYDROPANTOATE 2-REDUCTASE-RELATED"/>
    <property type="match status" value="1"/>
</dbReference>
<evidence type="ECO:0000256" key="1">
    <source>
        <dbReference type="ARBA" id="ARBA00002919"/>
    </source>
</evidence>
<dbReference type="InterPro" id="IPR008927">
    <property type="entry name" value="6-PGluconate_DH-like_C_sf"/>
</dbReference>
<dbReference type="InterPro" id="IPR003710">
    <property type="entry name" value="ApbA"/>
</dbReference>